<evidence type="ECO:0000256" key="5">
    <source>
        <dbReference type="ARBA" id="ARBA00022842"/>
    </source>
</evidence>
<evidence type="ECO:0000256" key="4">
    <source>
        <dbReference type="ARBA" id="ARBA00022840"/>
    </source>
</evidence>
<dbReference type="EMBL" id="UGCO01000001">
    <property type="protein sequence ID" value="STI78390.1"/>
    <property type="molecule type" value="Genomic_DNA"/>
</dbReference>
<dbReference type="AlphaFoldDB" id="A0A376TMN8"/>
<feature type="domain" description="Glutathionylspermidine synthase pre-ATP-grasp-like" evidence="6">
    <location>
        <begin position="5"/>
        <end position="105"/>
    </location>
</feature>
<proteinExistence type="predicted"/>
<evidence type="ECO:0000313" key="7">
    <source>
        <dbReference type="EMBL" id="STI78390.1"/>
    </source>
</evidence>
<dbReference type="Pfam" id="PF03738">
    <property type="entry name" value="GSP_synth"/>
    <property type="match status" value="1"/>
</dbReference>
<gene>
    <name evidence="7" type="primary">gsp_1</name>
    <name evidence="7" type="ORF">NCTC8985_03714</name>
</gene>
<protein>
    <submittedName>
        <fullName evidence="7">Glutathionylspermidine synthase YjfC</fullName>
    </submittedName>
</protein>
<evidence type="ECO:0000256" key="3">
    <source>
        <dbReference type="ARBA" id="ARBA00022741"/>
    </source>
</evidence>
<keyword evidence="1" id="KW-0436">Ligase</keyword>
<dbReference type="SUPFAM" id="SSF56059">
    <property type="entry name" value="Glutathione synthetase ATP-binding domain-like"/>
    <property type="match status" value="1"/>
</dbReference>
<keyword evidence="2" id="KW-0479">Metal-binding</keyword>
<evidence type="ECO:0000313" key="8">
    <source>
        <dbReference type="Proteomes" id="UP000254405"/>
    </source>
</evidence>
<dbReference type="Gene3D" id="3.30.1490.330">
    <property type="match status" value="1"/>
</dbReference>
<evidence type="ECO:0000259" key="6">
    <source>
        <dbReference type="Pfam" id="PF03738"/>
    </source>
</evidence>
<keyword evidence="3" id="KW-0547">Nucleotide-binding</keyword>
<sequence>MEKYLSNKGLMPLLWRFFPGHPNLLASWFEGEKSQIAAGESYVRKPIYSREGGNVTIFDGQNNVVDHADGDYADEPMIYQAFQPLPRFGDSYTLIGSWIVDDEAVRNGDP</sequence>
<evidence type="ECO:0000256" key="1">
    <source>
        <dbReference type="ARBA" id="ARBA00022598"/>
    </source>
</evidence>
<dbReference type="Proteomes" id="UP000254405">
    <property type="component" value="Unassembled WGS sequence"/>
</dbReference>
<dbReference type="GO" id="GO:0005524">
    <property type="term" value="F:ATP binding"/>
    <property type="evidence" value="ECO:0007669"/>
    <property type="project" value="UniProtKB-KW"/>
</dbReference>
<name>A0A376TMN8_ECOLX</name>
<dbReference type="GO" id="GO:0046872">
    <property type="term" value="F:metal ion binding"/>
    <property type="evidence" value="ECO:0007669"/>
    <property type="project" value="UniProtKB-KW"/>
</dbReference>
<organism evidence="7 8">
    <name type="scientific">Escherichia coli</name>
    <dbReference type="NCBI Taxonomy" id="562"/>
    <lineage>
        <taxon>Bacteria</taxon>
        <taxon>Pseudomonadati</taxon>
        <taxon>Pseudomonadota</taxon>
        <taxon>Gammaproteobacteria</taxon>
        <taxon>Enterobacterales</taxon>
        <taxon>Enterobacteriaceae</taxon>
        <taxon>Escherichia</taxon>
    </lineage>
</organism>
<accession>A0A376TMN8</accession>
<evidence type="ECO:0000256" key="2">
    <source>
        <dbReference type="ARBA" id="ARBA00022723"/>
    </source>
</evidence>
<dbReference type="InterPro" id="IPR005494">
    <property type="entry name" value="GSPS_pre-ATP-grasp-like_dom"/>
</dbReference>
<keyword evidence="4" id="KW-0067">ATP-binding</keyword>
<keyword evidence="5" id="KW-0460">Magnesium</keyword>
<reference evidence="7 8" key="1">
    <citation type="submission" date="2018-06" db="EMBL/GenBank/DDBJ databases">
        <authorList>
            <consortium name="Pathogen Informatics"/>
            <person name="Doyle S."/>
        </authorList>
    </citation>
    <scope>NUCLEOTIDE SEQUENCE [LARGE SCALE GENOMIC DNA]</scope>
    <source>
        <strain evidence="7 8">NCTC8985</strain>
    </source>
</reference>
<dbReference type="GO" id="GO:0016874">
    <property type="term" value="F:ligase activity"/>
    <property type="evidence" value="ECO:0007669"/>
    <property type="project" value="UniProtKB-KW"/>
</dbReference>